<evidence type="ECO:0007829" key="5">
    <source>
        <dbReference type="PeptideAtlas" id="F4JJY7"/>
    </source>
</evidence>
<dbReference type="PANTHER" id="PTHR35115">
    <property type="entry name" value="CYCLIN DELTA-3"/>
    <property type="match status" value="1"/>
</dbReference>
<keyword evidence="3" id="KW-1185">Reference proteome</keyword>
<evidence type="ECO:0000313" key="1">
    <source>
        <dbReference type="Araport" id="AT4G34090"/>
    </source>
</evidence>
<dbReference type="Proteomes" id="UP000006548">
    <property type="component" value="Chromosome 4"/>
</dbReference>
<dbReference type="AlphaFoldDB" id="F4JJY7"/>
<sequence length="390" mass="43964">MGSISMHITPSTALPIRHFRARVSCCSSGNFVFPPFVRIACDCRIIVIVDCLMAFQIEKMLELISLLSILEQSFVGKCSDYDWHVSFIKDVAATEPPMHLHHLLKVLQTRGETIISPGAKQGLIPLAIPLSKNSSGSVTALLRWPTAPPGMDMPVVEVWRSGVRLIARNVDEYIHRILVEEDAQELTELYRASGEAGEKLYEKGAFAESEIDNLDVYVLKKVGLFPDLLERKVLRHFDEGDHVSAMVTGEFYTKKDLFPGFGRPFVYYANILQKFILIRRVGRNVEAKDAARVALRSPWWTLGCPYEEVASIAQWEDEQIEFIREKVSDEGRFEDLHKGKAPIQVALDVAAFLLDLASIEGTWSESLNHIAKCYEEAGLHHISNFVLYTD</sequence>
<organism evidence="2 3">
    <name type="scientific">Arabidopsis thaliana</name>
    <name type="common">Mouse-ear cress</name>
    <dbReference type="NCBI Taxonomy" id="3702"/>
    <lineage>
        <taxon>Eukaryota</taxon>
        <taxon>Viridiplantae</taxon>
        <taxon>Streptophyta</taxon>
        <taxon>Embryophyta</taxon>
        <taxon>Tracheophyta</taxon>
        <taxon>Spermatophyta</taxon>
        <taxon>Magnoliopsida</taxon>
        <taxon>eudicotyledons</taxon>
        <taxon>Gunneridae</taxon>
        <taxon>Pentapetalae</taxon>
        <taxon>rosids</taxon>
        <taxon>malvids</taxon>
        <taxon>Brassicales</taxon>
        <taxon>Brassicaceae</taxon>
        <taxon>Camelineae</taxon>
        <taxon>Arabidopsis</taxon>
    </lineage>
</organism>
<gene>
    <name evidence="4" type="primary">PAB</name>
    <name evidence="1 2" type="ordered locus">At4g34090</name>
    <name evidence="2" type="ORF">F28A23.150</name>
    <name evidence="2" type="ORF">F28A23_150</name>
</gene>
<dbReference type="GeneID" id="829555"/>
<dbReference type="DNASU" id="829555"/>
<dbReference type="ExpressionAtlas" id="F4JJY7">
    <property type="expression patterns" value="baseline and differential"/>
</dbReference>
<dbReference type="eggNOG" id="ENOG502QST0">
    <property type="taxonomic scope" value="Eukaryota"/>
</dbReference>
<evidence type="ECO:0007829" key="6">
    <source>
        <dbReference type="ProteomicsDB" id="F4JJY7"/>
    </source>
</evidence>
<accession>F4JJY7</accession>
<evidence type="ECO:0000313" key="3">
    <source>
        <dbReference type="Proteomes" id="UP000006548"/>
    </source>
</evidence>
<dbReference type="RefSeq" id="NP_001190908.1">
    <property type="nucleotide sequence ID" value="NM_001203979.1"/>
</dbReference>
<dbReference type="InterPro" id="IPR045287">
    <property type="entry name" value="PAB"/>
</dbReference>
<dbReference type="TAIR" id="AT4G34090">
    <property type="gene designation" value="PAB"/>
</dbReference>
<proteinExistence type="evidence at protein level"/>
<reference evidence="3" key="2">
    <citation type="journal article" date="2017" name="Plant J.">
        <title>Araport11: a complete reannotation of the Arabidopsis thaliana reference genome.</title>
        <authorList>
            <person name="Cheng C.Y."/>
            <person name="Krishnakumar V."/>
            <person name="Chan A.P."/>
            <person name="Thibaud-Nissen F."/>
            <person name="Schobel S."/>
            <person name="Town C.D."/>
        </authorList>
    </citation>
    <scope>GENOME REANNOTATION</scope>
    <source>
        <strain evidence="3">cv. Columbia</strain>
    </source>
</reference>
<dbReference type="EMBL" id="CP002687">
    <property type="protein sequence ID" value="AEE86321.1"/>
    <property type="molecule type" value="Genomic_DNA"/>
</dbReference>
<dbReference type="PANTHER" id="PTHR35115:SF1">
    <property type="entry name" value="PROTEIN IN CHLOROPLAST ATPASE BIOGENESIS, CHLOROPLASTIC"/>
    <property type="match status" value="1"/>
</dbReference>
<dbReference type="ProteomicsDB" id="212398"/>
<reference evidence="2 3" key="1">
    <citation type="journal article" date="1999" name="Nature">
        <title>Sequence and analysis of chromosome 4 of the plant Arabidopsis thaliana.</title>
        <authorList>
            <consortium name="EU"/>
            <consortium name="CSHL and WU Arabidopsis Sequencing Project"/>
            <person name="Mayer K."/>
            <person name="Schuller C."/>
            <person name="Wambutt R."/>
            <person name="Murphy G."/>
            <person name="Volckaert G."/>
            <person name="Pohl T."/>
            <person name="Dusterhoft A."/>
            <person name="Stiekema W."/>
            <person name="Entian K.D."/>
            <person name="Terryn N."/>
            <person name="Harris B."/>
            <person name="Ansorge W."/>
            <person name="Brandt P."/>
            <person name="Grivell L."/>
            <person name="Rieger M."/>
            <person name="Weichselgartner M."/>
            <person name="de Simone V."/>
            <person name="Obermaier B."/>
            <person name="Mache R."/>
            <person name="Muller M."/>
            <person name="Kreis M."/>
            <person name="Delseny M."/>
            <person name="Puigdomenech P."/>
            <person name="Watson M."/>
            <person name="Schmidtheini T."/>
            <person name="Reichert B."/>
            <person name="Portatelle D."/>
            <person name="Perez-Alonso M."/>
            <person name="Boutry M."/>
            <person name="Bancroft I."/>
            <person name="Vos P."/>
            <person name="Hoheisel J."/>
            <person name="Zimmermann W."/>
            <person name="Wedler H."/>
            <person name="Ridley P."/>
            <person name="Langham S.A."/>
            <person name="McCullagh B."/>
            <person name="Bilham L."/>
            <person name="Robben J."/>
            <person name="Van der Schueren J."/>
            <person name="Grymonprez B."/>
            <person name="Chuang Y.J."/>
            <person name="Vandenbussche F."/>
            <person name="Braeken M."/>
            <person name="Weltjens I."/>
            <person name="Voet M."/>
            <person name="Bastiaens I."/>
            <person name="Aert R."/>
            <person name="Defoor E."/>
            <person name="Weitzenegger T."/>
            <person name="Bothe G."/>
            <person name="Ramsperger U."/>
            <person name="Hilbert H."/>
            <person name="Braun M."/>
            <person name="Holzer E."/>
            <person name="Brandt A."/>
            <person name="Peters S."/>
            <person name="van Staveren M."/>
            <person name="Dirske W."/>
            <person name="Mooijman P."/>
            <person name="Klein Lankhorst R."/>
            <person name="Rose M."/>
            <person name="Hauf J."/>
            <person name="Kotter P."/>
            <person name="Berneiser S."/>
            <person name="Hempel S."/>
            <person name="Feldpausch M."/>
            <person name="Lamberth S."/>
            <person name="Van den Daele H."/>
            <person name="De Keyser A."/>
            <person name="Buysshaert C."/>
            <person name="Gielen J."/>
            <person name="Villarroel R."/>
            <person name="De Clercq R."/>
            <person name="Van Montagu M."/>
            <person name="Rogers J."/>
            <person name="Cronin A."/>
            <person name="Quail M."/>
            <person name="Bray-Allen S."/>
            <person name="Clark L."/>
            <person name="Doggett J."/>
            <person name="Hall S."/>
            <person name="Kay M."/>
            <person name="Lennard N."/>
            <person name="McLay K."/>
            <person name="Mayes R."/>
            <person name="Pettett A."/>
            <person name="Rajandream M.A."/>
            <person name="Lyne M."/>
            <person name="Benes V."/>
            <person name="Rechmann S."/>
            <person name="Borkova D."/>
            <person name="Blocker H."/>
            <person name="Scharfe M."/>
            <person name="Grimm M."/>
            <person name="Lohnert T.H."/>
            <person name="Dose S."/>
            <person name="de Haan M."/>
            <person name="Maarse A."/>
            <person name="Schafer M."/>
            <person name="Muller-Auer S."/>
            <person name="Gabel C."/>
            <person name="Fuchs M."/>
            <person name="Fartmann B."/>
            <person name="Granderath K."/>
            <person name="Dauner D."/>
            <person name="Herzl A."/>
            <person name="Neumann S."/>
            <person name="Argiriou A."/>
            <person name="Vitale D."/>
            <person name="Liguori R."/>
            <person name="Piravandi E."/>
            <person name="Massenet O."/>
            <person name="Quigley F."/>
            <person name="Clabauld G."/>
            <person name="Mundlein A."/>
            <person name="Felber R."/>
            <person name="Schnabl S."/>
            <person name="Hiller R."/>
            <person name="Schmidt W."/>
            <person name="Lecharny A."/>
            <person name="Aubourg S."/>
            <person name="Chefdor F."/>
            <person name="Cooke R."/>
            <person name="Berger C."/>
            <person name="Montfort A."/>
            <person name="Casacuberta E."/>
            <person name="Gibbons T."/>
            <person name="Weber N."/>
            <person name="Vandenbol M."/>
            <person name="Bargues M."/>
            <person name="Terol J."/>
            <person name="Torres A."/>
            <person name="Perez-Perez A."/>
            <person name="Purnelle B."/>
            <person name="Bent E."/>
            <person name="Johnson S."/>
            <person name="Tacon D."/>
            <person name="Jesse T."/>
            <person name="Heijnen L."/>
            <person name="Schwarz S."/>
            <person name="Scholler P."/>
            <person name="Heber S."/>
            <person name="Francs P."/>
            <person name="Bielke C."/>
            <person name="Frishman D."/>
            <person name="Haase D."/>
            <person name="Lemcke K."/>
            <person name="Mewes H.W."/>
            <person name="Stocker S."/>
            <person name="Zaccaria P."/>
            <person name="Bevan M."/>
            <person name="Wilson R.K."/>
            <person name="de la Bastide M."/>
            <person name="Habermann K."/>
            <person name="Parnell L."/>
            <person name="Dedhia N."/>
            <person name="Gnoj L."/>
            <person name="Schutz K."/>
            <person name="Huang E."/>
            <person name="Spiegel L."/>
            <person name="Sehkon M."/>
            <person name="Murray J."/>
            <person name="Sheet P."/>
            <person name="Cordes M."/>
            <person name="Abu-Threideh J."/>
            <person name="Stoneking T."/>
            <person name="Kalicki J."/>
            <person name="Graves T."/>
            <person name="Harmon G."/>
            <person name="Edwards J."/>
            <person name="Latreille P."/>
            <person name="Courtney L."/>
            <person name="Cloud J."/>
            <person name="Abbott A."/>
            <person name="Scott K."/>
            <person name="Johnson D."/>
            <person name="Minx P."/>
            <person name="Bentley D."/>
            <person name="Fulton B."/>
            <person name="Miller N."/>
            <person name="Greco T."/>
            <person name="Kemp K."/>
            <person name="Kramer J."/>
            <person name="Fulton L."/>
            <person name="Mardis E."/>
            <person name="Dante M."/>
            <person name="Pepin K."/>
            <person name="Hillier L."/>
            <person name="Nelson J."/>
            <person name="Spieth J."/>
            <person name="Ryan E."/>
            <person name="Andrews S."/>
            <person name="Geisel C."/>
            <person name="Layman D."/>
            <person name="Du H."/>
            <person name="Ali J."/>
            <person name="Berghoff A."/>
            <person name="Jones K."/>
            <person name="Drone K."/>
            <person name="Cotton M."/>
            <person name="Joshu C."/>
            <person name="Antonoiu B."/>
            <person name="Zidanic M."/>
            <person name="Strong C."/>
            <person name="Sun H."/>
            <person name="Lamar B."/>
            <person name="Yordan C."/>
            <person name="Ma P."/>
            <person name="Zhong J."/>
            <person name="Preston R."/>
            <person name="Vil D."/>
            <person name="Shekher M."/>
            <person name="Matero A."/>
            <person name="Shah R."/>
            <person name="Swaby I.K."/>
            <person name="O'Shaughnessy A."/>
            <person name="Rodriguez M."/>
            <person name="Hoffmann J."/>
            <person name="Till S."/>
            <person name="Granat S."/>
            <person name="Shohdy N."/>
            <person name="Hasegawa A."/>
            <person name="Hameed A."/>
            <person name="Lodhi M."/>
            <person name="Johnson A."/>
            <person name="Chen E."/>
            <person name="Marra M."/>
            <person name="Martienssen R."/>
            <person name="McCombie W.R."/>
        </authorList>
    </citation>
    <scope>NUCLEOTIDE SEQUENCE [LARGE SCALE GENOMIC DNA]</scope>
    <source>
        <strain evidence="3">cv. Columbia</strain>
    </source>
</reference>
<dbReference type="PaxDb" id="3702-AT4G34090.3"/>
<evidence type="ECO:0000313" key="4">
    <source>
        <dbReference type="TAIR" id="AT4G34090"/>
    </source>
</evidence>
<keyword evidence="5 6" id="KW-1267">Proteomics identification</keyword>
<dbReference type="OrthoDB" id="537706at2759"/>
<name>F4JJY7_ARATH</name>
<evidence type="ECO:0000313" key="2">
    <source>
        <dbReference type="EMBL" id="AEE86321.1"/>
    </source>
</evidence>
<protein>
    <submittedName>
        <fullName evidence="2">Cyclin delta-3</fullName>
    </submittedName>
</protein>
<dbReference type="Araport" id="AT4G34090"/>